<evidence type="ECO:0000313" key="1">
    <source>
        <dbReference type="EMBL" id="UQT61246.1"/>
    </source>
</evidence>
<dbReference type="Proteomes" id="UP000829992">
    <property type="component" value="Chromosome"/>
</dbReference>
<protein>
    <submittedName>
        <fullName evidence="1">Uncharacterized protein</fullName>
    </submittedName>
</protein>
<name>A0ABY4Q542_9ACTN</name>
<keyword evidence="2" id="KW-1185">Reference proteome</keyword>
<organism evidence="1 2">
    <name type="scientific">Streptomyces durmitorensis</name>
    <dbReference type="NCBI Taxonomy" id="319947"/>
    <lineage>
        <taxon>Bacteria</taxon>
        <taxon>Bacillati</taxon>
        <taxon>Actinomycetota</taxon>
        <taxon>Actinomycetes</taxon>
        <taxon>Kitasatosporales</taxon>
        <taxon>Streptomycetaceae</taxon>
        <taxon>Streptomyces</taxon>
    </lineage>
</organism>
<reference evidence="1 2" key="1">
    <citation type="submission" date="2022-05" db="EMBL/GenBank/DDBJ databases">
        <authorList>
            <person name="Zhou X."/>
            <person name="Li K."/>
            <person name="Man Y."/>
        </authorList>
    </citation>
    <scope>NUCLEOTIDE SEQUENCE [LARGE SCALE GENOMIC DNA]</scope>
    <source>
        <strain evidence="1 2">MS405</strain>
    </source>
</reference>
<accession>A0ABY4Q542</accession>
<sequence length="102" mass="11063">MAFTDPVGDDDEIDLGRQYLNALDLRATPLTVQIAALIRDTGTTTTQFDDRAHLLRTEAELAGLTAIQVLLELAVAFHHAVRRSAGQRLLARTPTLRAGTPA</sequence>
<dbReference type="RefSeq" id="WP_249592578.1">
    <property type="nucleotide sequence ID" value="NZ_BAAAQL010000038.1"/>
</dbReference>
<evidence type="ECO:0000313" key="2">
    <source>
        <dbReference type="Proteomes" id="UP000829992"/>
    </source>
</evidence>
<proteinExistence type="predicted"/>
<dbReference type="EMBL" id="CP097289">
    <property type="protein sequence ID" value="UQT61246.1"/>
    <property type="molecule type" value="Genomic_DNA"/>
</dbReference>
<gene>
    <name evidence="1" type="ORF">M4V62_42685</name>
</gene>